<evidence type="ECO:0000256" key="1">
    <source>
        <dbReference type="SAM" id="MobiDB-lite"/>
    </source>
</evidence>
<gene>
    <name evidence="2" type="ORF">EFB14_14010</name>
</gene>
<keyword evidence="3" id="KW-1185">Reference proteome</keyword>
<feature type="compositionally biased region" description="Basic residues" evidence="1">
    <location>
        <begin position="62"/>
        <end position="72"/>
    </location>
</feature>
<organism evidence="2 3">
    <name type="scientific">Rhizobium fabae</name>
    <dbReference type="NCBI Taxonomy" id="573179"/>
    <lineage>
        <taxon>Bacteria</taxon>
        <taxon>Pseudomonadati</taxon>
        <taxon>Pseudomonadota</taxon>
        <taxon>Alphaproteobacteria</taxon>
        <taxon>Hyphomicrobiales</taxon>
        <taxon>Rhizobiaceae</taxon>
        <taxon>Rhizobium/Agrobacterium group</taxon>
        <taxon>Rhizobium</taxon>
    </lineage>
</organism>
<proteinExistence type="predicted"/>
<feature type="region of interest" description="Disordered" evidence="1">
    <location>
        <begin position="39"/>
        <end position="72"/>
    </location>
</feature>
<comment type="caution">
    <text evidence="2">The sequence shown here is derived from an EMBL/GenBank/DDBJ whole genome shotgun (WGS) entry which is preliminary data.</text>
</comment>
<dbReference type="Proteomes" id="UP000272004">
    <property type="component" value="Unassembled WGS sequence"/>
</dbReference>
<dbReference type="EMBL" id="RJJU01000007">
    <property type="protein sequence ID" value="RUM12417.1"/>
    <property type="molecule type" value="Genomic_DNA"/>
</dbReference>
<name>A0ABY0B907_9HYPH</name>
<evidence type="ECO:0000313" key="2">
    <source>
        <dbReference type="EMBL" id="RUM12417.1"/>
    </source>
</evidence>
<protein>
    <submittedName>
        <fullName evidence="2">Uncharacterized protein</fullName>
    </submittedName>
</protein>
<accession>A0ABY0B907</accession>
<reference evidence="2 3" key="1">
    <citation type="submission" date="2018-11" db="EMBL/GenBank/DDBJ databases">
        <authorList>
            <person name="Huo Y."/>
        </authorList>
    </citation>
    <scope>NUCLEOTIDE SEQUENCE [LARGE SCALE GENOMIC DNA]</scope>
    <source>
        <strain evidence="2 3">CCBAU 33202</strain>
    </source>
</reference>
<sequence>MIEHEPQTPSRRFIPRDGLPIPEVARRHHLSSDIRSQRGPAALVNPKGRASLARIRSDRLGRTKRYPHRQRL</sequence>
<evidence type="ECO:0000313" key="3">
    <source>
        <dbReference type="Proteomes" id="UP000272004"/>
    </source>
</evidence>